<comment type="pathway">
    <text evidence="7 8">Porphyrin-containing compound metabolism; protoheme biosynthesis; protoheme from protoporphyrin-IX: step 1/1.</text>
</comment>
<organism evidence="9 10">
    <name type="scientific">Humitalea rosea</name>
    <dbReference type="NCBI Taxonomy" id="990373"/>
    <lineage>
        <taxon>Bacteria</taxon>
        <taxon>Pseudomonadati</taxon>
        <taxon>Pseudomonadota</taxon>
        <taxon>Alphaproteobacteria</taxon>
        <taxon>Acetobacterales</taxon>
        <taxon>Roseomonadaceae</taxon>
        <taxon>Humitalea</taxon>
    </lineage>
</organism>
<dbReference type="EMBL" id="QKYU01000002">
    <property type="protein sequence ID" value="PZW50390.1"/>
    <property type="molecule type" value="Genomic_DNA"/>
</dbReference>
<evidence type="ECO:0000313" key="9">
    <source>
        <dbReference type="EMBL" id="PZW50390.1"/>
    </source>
</evidence>
<comment type="caution">
    <text evidence="9">The sequence shown here is derived from an EMBL/GenBank/DDBJ whole genome shotgun (WGS) entry which is preliminary data.</text>
</comment>
<evidence type="ECO:0000256" key="3">
    <source>
        <dbReference type="ARBA" id="ARBA00023133"/>
    </source>
</evidence>
<keyword evidence="3 7" id="KW-0350">Heme biosynthesis</keyword>
<dbReference type="Gene3D" id="3.40.50.1400">
    <property type="match status" value="2"/>
</dbReference>
<feature type="binding site" evidence="7">
    <location>
        <position position="286"/>
    </location>
    <ligand>
        <name>Fe(2+)</name>
        <dbReference type="ChEBI" id="CHEBI:29033"/>
    </ligand>
</feature>
<dbReference type="HAMAP" id="MF_00323">
    <property type="entry name" value="Ferrochelatase"/>
    <property type="match status" value="1"/>
</dbReference>
<dbReference type="RefSeq" id="WP_111396545.1">
    <property type="nucleotide sequence ID" value="NZ_QKYU01000002.1"/>
</dbReference>
<name>A0A2W7IWU1_9PROT</name>
<evidence type="ECO:0000256" key="7">
    <source>
        <dbReference type="HAMAP-Rule" id="MF_00323"/>
    </source>
</evidence>
<dbReference type="SUPFAM" id="SSF53800">
    <property type="entry name" value="Chelatase"/>
    <property type="match status" value="1"/>
</dbReference>
<dbReference type="OrthoDB" id="9809741at2"/>
<dbReference type="NCBIfam" id="TIGR00109">
    <property type="entry name" value="hemH"/>
    <property type="match status" value="1"/>
</dbReference>
<keyword evidence="5 7" id="KW-0627">Porphyrin biosynthesis</keyword>
<dbReference type="GO" id="GO:0046872">
    <property type="term" value="F:metal ion binding"/>
    <property type="evidence" value="ECO:0007669"/>
    <property type="project" value="UniProtKB-KW"/>
</dbReference>
<dbReference type="CDD" id="cd03411">
    <property type="entry name" value="Ferrochelatase_N"/>
    <property type="match status" value="1"/>
</dbReference>
<keyword evidence="10" id="KW-1185">Reference proteome</keyword>
<dbReference type="InterPro" id="IPR033659">
    <property type="entry name" value="Ferrochelatase_N"/>
</dbReference>
<reference evidence="9 10" key="1">
    <citation type="submission" date="2018-06" db="EMBL/GenBank/DDBJ databases">
        <title>Genomic Encyclopedia of Archaeal and Bacterial Type Strains, Phase II (KMG-II): from individual species to whole genera.</title>
        <authorList>
            <person name="Goeker M."/>
        </authorList>
    </citation>
    <scope>NUCLEOTIDE SEQUENCE [LARGE SCALE GENOMIC DNA]</scope>
    <source>
        <strain evidence="9 10">DSM 24525</strain>
    </source>
</reference>
<dbReference type="EC" id="4.98.1.1" evidence="7 8"/>
<dbReference type="PANTHER" id="PTHR11108:SF1">
    <property type="entry name" value="FERROCHELATASE, MITOCHONDRIAL"/>
    <property type="match status" value="1"/>
</dbReference>
<evidence type="ECO:0000256" key="6">
    <source>
        <dbReference type="ARBA" id="ARBA00024536"/>
    </source>
</evidence>
<dbReference type="Proteomes" id="UP000249688">
    <property type="component" value="Unassembled WGS sequence"/>
</dbReference>
<keyword evidence="2 7" id="KW-0408">Iron</keyword>
<keyword evidence="7 8" id="KW-0963">Cytoplasm</keyword>
<gene>
    <name evidence="7" type="primary">hemH</name>
    <name evidence="9" type="ORF">C8P66_10278</name>
</gene>
<proteinExistence type="inferred from homology"/>
<dbReference type="InterPro" id="IPR033644">
    <property type="entry name" value="Ferrochelatase_C"/>
</dbReference>
<dbReference type="PANTHER" id="PTHR11108">
    <property type="entry name" value="FERROCHELATASE"/>
    <property type="match status" value="1"/>
</dbReference>
<comment type="similarity">
    <text evidence="1 7 8">Belongs to the ferrochelatase family.</text>
</comment>
<dbReference type="CDD" id="cd00419">
    <property type="entry name" value="Ferrochelatase_C"/>
    <property type="match status" value="1"/>
</dbReference>
<dbReference type="InterPro" id="IPR001015">
    <property type="entry name" value="Ferrochelatase"/>
</dbReference>
<dbReference type="PROSITE" id="PS00534">
    <property type="entry name" value="FERROCHELATASE"/>
    <property type="match status" value="1"/>
</dbReference>
<feature type="binding site" evidence="7">
    <location>
        <position position="206"/>
    </location>
    <ligand>
        <name>Fe(2+)</name>
        <dbReference type="ChEBI" id="CHEBI:29033"/>
    </ligand>
</feature>
<evidence type="ECO:0000256" key="2">
    <source>
        <dbReference type="ARBA" id="ARBA00023004"/>
    </source>
</evidence>
<evidence type="ECO:0000256" key="5">
    <source>
        <dbReference type="ARBA" id="ARBA00023244"/>
    </source>
</evidence>
<dbReference type="GO" id="GO:0006783">
    <property type="term" value="P:heme biosynthetic process"/>
    <property type="evidence" value="ECO:0007669"/>
    <property type="project" value="UniProtKB-UniRule"/>
</dbReference>
<sequence>MDATPPPSPHRRRVAVVLLNLGGPDSPAAVRPFLTNLFRDPAILRVPGLVRPWLGWLIAALRTKAATANYAILGGKSPLLELTQGQAEALEAALQPDLDARCFIAMRYWHPFAEETLREVMAWAPEEVLLLPLYPQFSTTTTGSSADDWTTACAKAGFSIPTTTLCCWHSDPGYAQATARLVTDSYAAARAALPPETPLRVLFSAHGLPESIVEAGDPYQWQIERTVAQVVSNLHIEGLDHLVCYQSRATPQKWITPSTEAEIERAGHEGVALLVCPIAFVSEHSETLVELDVEYREVAEKHGVPGYFRVPAQNSDPAFIAALAGLARRALEGGRSLCSFAGGRQCPKVHADCPHGRIAANAPARAAA</sequence>
<keyword evidence="4 7" id="KW-0456">Lyase</keyword>
<dbReference type="AlphaFoldDB" id="A0A2W7IWU1"/>
<evidence type="ECO:0000256" key="1">
    <source>
        <dbReference type="ARBA" id="ARBA00007718"/>
    </source>
</evidence>
<comment type="subcellular location">
    <subcellularLocation>
        <location evidence="7 8">Cytoplasm</location>
    </subcellularLocation>
</comment>
<dbReference type="GO" id="GO:0005737">
    <property type="term" value="C:cytoplasm"/>
    <property type="evidence" value="ECO:0007669"/>
    <property type="project" value="UniProtKB-SubCell"/>
</dbReference>
<evidence type="ECO:0000313" key="10">
    <source>
        <dbReference type="Proteomes" id="UP000249688"/>
    </source>
</evidence>
<dbReference type="InterPro" id="IPR019772">
    <property type="entry name" value="Ferrochelatase_AS"/>
</dbReference>
<evidence type="ECO:0000256" key="4">
    <source>
        <dbReference type="ARBA" id="ARBA00023239"/>
    </source>
</evidence>
<dbReference type="GO" id="GO:0004325">
    <property type="term" value="F:ferrochelatase activity"/>
    <property type="evidence" value="ECO:0007669"/>
    <property type="project" value="UniProtKB-UniRule"/>
</dbReference>
<protein>
    <recommendedName>
        <fullName evidence="7 8">Ferrochelatase</fullName>
        <ecNumber evidence="7 8">4.98.1.1</ecNumber>
    </recommendedName>
    <alternativeName>
        <fullName evidence="7">Heme synthase</fullName>
    </alternativeName>
    <alternativeName>
        <fullName evidence="7">Protoheme ferro-lyase</fullName>
    </alternativeName>
</protein>
<evidence type="ECO:0000256" key="8">
    <source>
        <dbReference type="RuleBase" id="RU000607"/>
    </source>
</evidence>
<dbReference type="UniPathway" id="UPA00252">
    <property type="reaction ID" value="UER00325"/>
</dbReference>
<comment type="catalytic activity">
    <reaction evidence="7 8">
        <text>heme b + 2 H(+) = protoporphyrin IX + Fe(2+)</text>
        <dbReference type="Rhea" id="RHEA:22584"/>
        <dbReference type="ChEBI" id="CHEBI:15378"/>
        <dbReference type="ChEBI" id="CHEBI:29033"/>
        <dbReference type="ChEBI" id="CHEBI:57306"/>
        <dbReference type="ChEBI" id="CHEBI:60344"/>
        <dbReference type="EC" id="4.98.1.1"/>
    </reaction>
</comment>
<keyword evidence="7" id="KW-0479">Metal-binding</keyword>
<accession>A0A2W7IWU1</accession>
<dbReference type="Pfam" id="PF00762">
    <property type="entry name" value="Ferrochelatase"/>
    <property type="match status" value="1"/>
</dbReference>
<comment type="catalytic activity">
    <reaction evidence="6">
        <text>Fe-coproporphyrin III + 2 H(+) = coproporphyrin III + Fe(2+)</text>
        <dbReference type="Rhea" id="RHEA:49572"/>
        <dbReference type="ChEBI" id="CHEBI:15378"/>
        <dbReference type="ChEBI" id="CHEBI:29033"/>
        <dbReference type="ChEBI" id="CHEBI:68438"/>
        <dbReference type="ChEBI" id="CHEBI:131725"/>
        <dbReference type="EC" id="4.99.1.9"/>
    </reaction>
    <physiologicalReaction direction="right-to-left" evidence="6">
        <dbReference type="Rhea" id="RHEA:49574"/>
    </physiologicalReaction>
</comment>
<comment type="function">
    <text evidence="7 8">Catalyzes the ferrous insertion into protoporphyrin IX.</text>
</comment>